<protein>
    <submittedName>
        <fullName evidence="2">Uncharacterized protein</fullName>
    </submittedName>
</protein>
<accession>A0AAW2H7W5</accession>
<name>A0AAW2H7W5_9NEOP</name>
<dbReference type="EMBL" id="JARGDH010000006">
    <property type="protein sequence ID" value="KAL0265892.1"/>
    <property type="molecule type" value="Genomic_DNA"/>
</dbReference>
<feature type="signal peptide" evidence="1">
    <location>
        <begin position="1"/>
        <end position="17"/>
    </location>
</feature>
<dbReference type="AlphaFoldDB" id="A0AAW2H7W5"/>
<sequence length="188" mass="20404">MASLTSTLLLVLHAAHASLVDIADVDRAVLFMELYNKASAPGWRRALAPRARISEHKARAYVGKAETFWTQGGTMQHTGMALQKALLRGSSKSPLQGRYIVKNKVLCIYNVCRMVSSIVCAKAAFAACGTAGSVGVFTGCMLCCCTIDGICYNCYYKGHRLRHLMVVHAPDVCAVCTRDPSPYRVSPT</sequence>
<proteinExistence type="predicted"/>
<gene>
    <name evidence="2" type="ORF">PYX00_011609</name>
</gene>
<comment type="caution">
    <text evidence="2">The sequence shown here is derived from an EMBL/GenBank/DDBJ whole genome shotgun (WGS) entry which is preliminary data.</text>
</comment>
<keyword evidence="1" id="KW-0732">Signal</keyword>
<reference evidence="2" key="1">
    <citation type="journal article" date="2024" name="Gigascience">
        <title>Chromosome-level genome of the poultry shaft louse Menopon gallinae provides insight into the host-switching and adaptive evolution of parasitic lice.</title>
        <authorList>
            <person name="Xu Y."/>
            <person name="Ma L."/>
            <person name="Liu S."/>
            <person name="Liang Y."/>
            <person name="Liu Q."/>
            <person name="He Z."/>
            <person name="Tian L."/>
            <person name="Duan Y."/>
            <person name="Cai W."/>
            <person name="Li H."/>
            <person name="Song F."/>
        </authorList>
    </citation>
    <scope>NUCLEOTIDE SEQUENCE</scope>
    <source>
        <strain evidence="2">Cailab_2023a</strain>
    </source>
</reference>
<evidence type="ECO:0000313" key="2">
    <source>
        <dbReference type="EMBL" id="KAL0265892.1"/>
    </source>
</evidence>
<evidence type="ECO:0000256" key="1">
    <source>
        <dbReference type="SAM" id="SignalP"/>
    </source>
</evidence>
<organism evidence="2">
    <name type="scientific">Menopon gallinae</name>
    <name type="common">poultry shaft louse</name>
    <dbReference type="NCBI Taxonomy" id="328185"/>
    <lineage>
        <taxon>Eukaryota</taxon>
        <taxon>Metazoa</taxon>
        <taxon>Ecdysozoa</taxon>
        <taxon>Arthropoda</taxon>
        <taxon>Hexapoda</taxon>
        <taxon>Insecta</taxon>
        <taxon>Pterygota</taxon>
        <taxon>Neoptera</taxon>
        <taxon>Paraneoptera</taxon>
        <taxon>Psocodea</taxon>
        <taxon>Troctomorpha</taxon>
        <taxon>Phthiraptera</taxon>
        <taxon>Amblycera</taxon>
        <taxon>Menoponidae</taxon>
        <taxon>Menopon</taxon>
    </lineage>
</organism>
<feature type="chain" id="PRO_5043452818" evidence="1">
    <location>
        <begin position="18"/>
        <end position="188"/>
    </location>
</feature>